<feature type="domain" description="Response regulatory" evidence="2">
    <location>
        <begin position="4"/>
        <end position="117"/>
    </location>
</feature>
<accession>A0A512RQL8</accession>
<dbReference type="Proteomes" id="UP000321436">
    <property type="component" value="Unassembled WGS sequence"/>
</dbReference>
<dbReference type="Gene3D" id="3.40.50.2300">
    <property type="match status" value="1"/>
</dbReference>
<dbReference type="Pfam" id="PF04397">
    <property type="entry name" value="LytTR"/>
    <property type="match status" value="1"/>
</dbReference>
<evidence type="ECO:0000259" key="3">
    <source>
        <dbReference type="PROSITE" id="PS50930"/>
    </source>
</evidence>
<dbReference type="GO" id="GO:0000156">
    <property type="term" value="F:phosphorelay response regulator activity"/>
    <property type="evidence" value="ECO:0007669"/>
    <property type="project" value="InterPro"/>
</dbReference>
<dbReference type="GO" id="GO:0003677">
    <property type="term" value="F:DNA binding"/>
    <property type="evidence" value="ECO:0007669"/>
    <property type="project" value="UniProtKB-KW"/>
</dbReference>
<evidence type="ECO:0000256" key="1">
    <source>
        <dbReference type="PROSITE-ProRule" id="PRU00169"/>
    </source>
</evidence>
<evidence type="ECO:0000313" key="5">
    <source>
        <dbReference type="Proteomes" id="UP000321436"/>
    </source>
</evidence>
<feature type="domain" description="HTH LytTR-type" evidence="3">
    <location>
        <begin position="146"/>
        <end position="249"/>
    </location>
</feature>
<dbReference type="Pfam" id="PF00072">
    <property type="entry name" value="Response_reg"/>
    <property type="match status" value="1"/>
</dbReference>
<dbReference type="RefSeq" id="WP_146866113.1">
    <property type="nucleotide sequence ID" value="NZ_BKAU01000005.1"/>
</dbReference>
<evidence type="ECO:0000313" key="4">
    <source>
        <dbReference type="EMBL" id="GEP97998.1"/>
    </source>
</evidence>
<dbReference type="InterPro" id="IPR011006">
    <property type="entry name" value="CheY-like_superfamily"/>
</dbReference>
<dbReference type="InterPro" id="IPR007492">
    <property type="entry name" value="LytTR_DNA-bd_dom"/>
</dbReference>
<dbReference type="PANTHER" id="PTHR37299">
    <property type="entry name" value="TRANSCRIPTIONAL REGULATOR-RELATED"/>
    <property type="match status" value="1"/>
</dbReference>
<dbReference type="PANTHER" id="PTHR37299:SF1">
    <property type="entry name" value="STAGE 0 SPORULATION PROTEIN A HOMOLOG"/>
    <property type="match status" value="1"/>
</dbReference>
<dbReference type="AlphaFoldDB" id="A0A512RQL8"/>
<feature type="modified residue" description="4-aspartylphosphate" evidence="1">
    <location>
        <position position="56"/>
    </location>
</feature>
<dbReference type="SMART" id="SM00850">
    <property type="entry name" value="LytTR"/>
    <property type="match status" value="1"/>
</dbReference>
<dbReference type="PROSITE" id="PS50930">
    <property type="entry name" value="HTH_LYTTR"/>
    <property type="match status" value="1"/>
</dbReference>
<sequence>MKYSALIVEDEKLSRDFLNNLVRDFCPQLEVTGTAGSVEEAVEFINQHHPRIVFMDIEMQTGTAFDVLQQVSDHHFHVIFTTAFDHYAIQAIKFSAVDYLLKPINLEELEQAVAKAVKQLGSQGEDQRLEVLLRNFKKSSDEDYSISLSTSDGVHYVSLSTIIRLEAKGPYTTFFLKNGSPIMVSKNLKEYEMILGGHGFFRIHNSYIINLKEVKRWIKTDGGYAVMSDDAMVAISPKKKDEFMLLMSHRTV</sequence>
<protein>
    <submittedName>
        <fullName evidence="4">DNA-binding response regulator</fullName>
    </submittedName>
</protein>
<reference evidence="4 5" key="1">
    <citation type="submission" date="2019-07" db="EMBL/GenBank/DDBJ databases">
        <title>Whole genome shotgun sequence of Chitinophaga cymbidii NBRC 109752.</title>
        <authorList>
            <person name="Hosoyama A."/>
            <person name="Uohara A."/>
            <person name="Ohji S."/>
            <person name="Ichikawa N."/>
        </authorList>
    </citation>
    <scope>NUCLEOTIDE SEQUENCE [LARGE SCALE GENOMIC DNA]</scope>
    <source>
        <strain evidence="4 5">NBRC 109752</strain>
    </source>
</reference>
<dbReference type="OrthoDB" id="1646880at2"/>
<name>A0A512RQL8_9BACT</name>
<proteinExistence type="predicted"/>
<organism evidence="4 5">
    <name type="scientific">Chitinophaga cymbidii</name>
    <dbReference type="NCBI Taxonomy" id="1096750"/>
    <lineage>
        <taxon>Bacteria</taxon>
        <taxon>Pseudomonadati</taxon>
        <taxon>Bacteroidota</taxon>
        <taxon>Chitinophagia</taxon>
        <taxon>Chitinophagales</taxon>
        <taxon>Chitinophagaceae</taxon>
        <taxon>Chitinophaga</taxon>
    </lineage>
</organism>
<keyword evidence="5" id="KW-1185">Reference proteome</keyword>
<gene>
    <name evidence="4" type="ORF">CCY01nite_42580</name>
</gene>
<dbReference type="InterPro" id="IPR001789">
    <property type="entry name" value="Sig_transdc_resp-reg_receiver"/>
</dbReference>
<comment type="caution">
    <text evidence="4">The sequence shown here is derived from an EMBL/GenBank/DDBJ whole genome shotgun (WGS) entry which is preliminary data.</text>
</comment>
<dbReference type="SMART" id="SM00448">
    <property type="entry name" value="REC"/>
    <property type="match status" value="1"/>
</dbReference>
<keyword evidence="1" id="KW-0597">Phosphoprotein</keyword>
<dbReference type="InterPro" id="IPR046947">
    <property type="entry name" value="LytR-like"/>
</dbReference>
<dbReference type="Gene3D" id="2.40.50.1020">
    <property type="entry name" value="LytTr DNA-binding domain"/>
    <property type="match status" value="1"/>
</dbReference>
<dbReference type="PROSITE" id="PS50110">
    <property type="entry name" value="RESPONSE_REGULATORY"/>
    <property type="match status" value="1"/>
</dbReference>
<dbReference type="EMBL" id="BKAU01000005">
    <property type="protein sequence ID" value="GEP97998.1"/>
    <property type="molecule type" value="Genomic_DNA"/>
</dbReference>
<evidence type="ECO:0000259" key="2">
    <source>
        <dbReference type="PROSITE" id="PS50110"/>
    </source>
</evidence>
<keyword evidence="4" id="KW-0238">DNA-binding</keyword>
<dbReference type="SUPFAM" id="SSF52172">
    <property type="entry name" value="CheY-like"/>
    <property type="match status" value="1"/>
</dbReference>